<dbReference type="FunFam" id="3.40.50.720:FF:000084">
    <property type="entry name" value="Short-chain dehydrogenase reductase"/>
    <property type="match status" value="1"/>
</dbReference>
<comment type="caution">
    <text evidence="3">The sequence shown here is derived from an EMBL/GenBank/DDBJ whole genome shotgun (WGS) entry which is preliminary data.</text>
</comment>
<dbReference type="Gene3D" id="3.40.50.720">
    <property type="entry name" value="NAD(P)-binding Rossmann-like Domain"/>
    <property type="match status" value="1"/>
</dbReference>
<dbReference type="AlphaFoldDB" id="A0A9R1V938"/>
<evidence type="ECO:0000313" key="4">
    <source>
        <dbReference type="Proteomes" id="UP000235145"/>
    </source>
</evidence>
<dbReference type="Pfam" id="PF13561">
    <property type="entry name" value="adh_short_C2"/>
    <property type="match status" value="1"/>
</dbReference>
<accession>A0A9R1V938</accession>
<dbReference type="PANTHER" id="PTHR43180:SF42">
    <property type="entry name" value="SHORT-CHAIN DEHYDROGENASE REDUCTASE ATA1"/>
    <property type="match status" value="1"/>
</dbReference>
<dbReference type="EMBL" id="NBSK02000006">
    <property type="protein sequence ID" value="KAJ0200456.1"/>
    <property type="molecule type" value="Genomic_DNA"/>
</dbReference>
<dbReference type="InterPro" id="IPR002347">
    <property type="entry name" value="SDR_fam"/>
</dbReference>
<keyword evidence="4" id="KW-1185">Reference proteome</keyword>
<dbReference type="PROSITE" id="PS00061">
    <property type="entry name" value="ADH_SHORT"/>
    <property type="match status" value="1"/>
</dbReference>
<organism evidence="3 4">
    <name type="scientific">Lactuca sativa</name>
    <name type="common">Garden lettuce</name>
    <dbReference type="NCBI Taxonomy" id="4236"/>
    <lineage>
        <taxon>Eukaryota</taxon>
        <taxon>Viridiplantae</taxon>
        <taxon>Streptophyta</taxon>
        <taxon>Embryophyta</taxon>
        <taxon>Tracheophyta</taxon>
        <taxon>Spermatophyta</taxon>
        <taxon>Magnoliopsida</taxon>
        <taxon>eudicotyledons</taxon>
        <taxon>Gunneridae</taxon>
        <taxon>Pentapetalae</taxon>
        <taxon>asterids</taxon>
        <taxon>campanulids</taxon>
        <taxon>Asterales</taxon>
        <taxon>Asteraceae</taxon>
        <taxon>Cichorioideae</taxon>
        <taxon>Cichorieae</taxon>
        <taxon>Lactucinae</taxon>
        <taxon>Lactuca</taxon>
    </lineage>
</organism>
<dbReference type="InterPro" id="IPR020904">
    <property type="entry name" value="Sc_DH/Rdtase_CS"/>
</dbReference>
<evidence type="ECO:0000256" key="1">
    <source>
        <dbReference type="ARBA" id="ARBA00006484"/>
    </source>
</evidence>
<dbReference type="PRINTS" id="PR00080">
    <property type="entry name" value="SDRFAMILY"/>
</dbReference>
<dbReference type="Proteomes" id="UP000235145">
    <property type="component" value="Unassembled WGS sequence"/>
</dbReference>
<dbReference type="InterPro" id="IPR036291">
    <property type="entry name" value="NAD(P)-bd_dom_sf"/>
</dbReference>
<dbReference type="PANTHER" id="PTHR43180">
    <property type="entry name" value="3-OXOACYL-(ACYL-CARRIER-PROTEIN) REDUCTASE (AFU_ORTHOLOGUE AFUA_6G11210)"/>
    <property type="match status" value="1"/>
</dbReference>
<sequence>MESSGHKHDDGRQNLATERLLMGFWFLVARLKGKVAVVTGGARGIGGATATILAENGAHVIVADVLDDAGESLAKSIGGLYIHCDVSKESDVESAVQLALSWKGKLDILFNNAGIIDNGRSITNLEMEKVATLINVNIKGVIHGIKHAARAMISVGNGGSIICSSSSAAIMGGLASHAYTVTKGAILAVSKSAACELGVHGIRVNCVSPHAIPSEMLVNAYRDHLGKPKMTMEEVSNRIGECGSLLHGRCGSMDDVAQAVLFLASDEAGFITGHNLVLDGGFTSSKVEMSFIYRHKS</sequence>
<gene>
    <name evidence="3" type="ORF">LSAT_V11C600303920</name>
</gene>
<protein>
    <submittedName>
        <fullName evidence="3">Uncharacterized protein</fullName>
    </submittedName>
</protein>
<proteinExistence type="inferred from homology"/>
<evidence type="ECO:0000256" key="2">
    <source>
        <dbReference type="ARBA" id="ARBA00023002"/>
    </source>
</evidence>
<comment type="similarity">
    <text evidence="1">Belongs to the short-chain dehydrogenases/reductases (SDR) family.</text>
</comment>
<evidence type="ECO:0000313" key="3">
    <source>
        <dbReference type="EMBL" id="KAJ0200456.1"/>
    </source>
</evidence>
<reference evidence="3 4" key="1">
    <citation type="journal article" date="2017" name="Nat. Commun.">
        <title>Genome assembly with in vitro proximity ligation data and whole-genome triplication in lettuce.</title>
        <authorList>
            <person name="Reyes-Chin-Wo S."/>
            <person name="Wang Z."/>
            <person name="Yang X."/>
            <person name="Kozik A."/>
            <person name="Arikit S."/>
            <person name="Song C."/>
            <person name="Xia L."/>
            <person name="Froenicke L."/>
            <person name="Lavelle D.O."/>
            <person name="Truco M.J."/>
            <person name="Xia R."/>
            <person name="Zhu S."/>
            <person name="Xu C."/>
            <person name="Xu H."/>
            <person name="Xu X."/>
            <person name="Cox K."/>
            <person name="Korf I."/>
            <person name="Meyers B.C."/>
            <person name="Michelmore R.W."/>
        </authorList>
    </citation>
    <scope>NUCLEOTIDE SEQUENCE [LARGE SCALE GENOMIC DNA]</scope>
    <source>
        <strain evidence="4">cv. Salinas</strain>
        <tissue evidence="3">Seedlings</tissue>
    </source>
</reference>
<dbReference type="PRINTS" id="PR00081">
    <property type="entry name" value="GDHRDH"/>
</dbReference>
<dbReference type="GO" id="GO:0016616">
    <property type="term" value="F:oxidoreductase activity, acting on the CH-OH group of donors, NAD or NADP as acceptor"/>
    <property type="evidence" value="ECO:0007669"/>
    <property type="project" value="UniProtKB-ARBA"/>
</dbReference>
<dbReference type="SUPFAM" id="SSF51735">
    <property type="entry name" value="NAD(P)-binding Rossmann-fold domains"/>
    <property type="match status" value="1"/>
</dbReference>
<name>A0A9R1V938_LACSA</name>
<keyword evidence="2" id="KW-0560">Oxidoreductase</keyword>